<dbReference type="InterPro" id="IPR036291">
    <property type="entry name" value="NAD(P)-bd_dom_sf"/>
</dbReference>
<dbReference type="EMBL" id="AZFF01000002">
    <property type="protein sequence ID" value="KRL56819.1"/>
    <property type="molecule type" value="Genomic_DNA"/>
</dbReference>
<comment type="similarity">
    <text evidence="1 2">Belongs to the short-chain dehydrogenases/reductases (SDR) family.</text>
</comment>
<dbReference type="PRINTS" id="PR00081">
    <property type="entry name" value="GDHRDH"/>
</dbReference>
<evidence type="ECO:0000313" key="4">
    <source>
        <dbReference type="Proteomes" id="UP000051999"/>
    </source>
</evidence>
<sequence length="264" mass="28634">MDLQLTHKIALVTGSTKGIGKAIATELAREGATVIINGRSQKSVSTAISDITEAVPDASLQPAPFDLTTPDGRTALEEKFPTLDILINNLGIFGAMDYFDIDDETWNNYFNTNVLSANDLVKFYLPGLMKADFGRVIFIASEAAIMPSPEMPQYSMTKAMQLNLSKSLANVTRGTNVTVNTVMPGSTLTEGVVDFINDLYPDPKQTFEEKEREYMAKNRPTSTLGRLIRPEEIGKLVTLVASPAVGGFSGNAIRMDGGIVPTMF</sequence>
<dbReference type="PANTHER" id="PTHR42879">
    <property type="entry name" value="3-OXOACYL-(ACYL-CARRIER-PROTEIN) REDUCTASE"/>
    <property type="match status" value="1"/>
</dbReference>
<dbReference type="AlphaFoldDB" id="A0A0R1RUD4"/>
<dbReference type="SUPFAM" id="SSF51735">
    <property type="entry name" value="NAD(P)-binding Rossmann-fold domains"/>
    <property type="match status" value="1"/>
</dbReference>
<dbReference type="CDD" id="cd05233">
    <property type="entry name" value="SDR_c"/>
    <property type="match status" value="1"/>
</dbReference>
<dbReference type="Proteomes" id="UP000051999">
    <property type="component" value="Unassembled WGS sequence"/>
</dbReference>
<dbReference type="RefSeq" id="WP_017262409.1">
    <property type="nucleotide sequence ID" value="NZ_AUAW01000004.1"/>
</dbReference>
<proteinExistence type="inferred from homology"/>
<dbReference type="InterPro" id="IPR002347">
    <property type="entry name" value="SDR_fam"/>
</dbReference>
<dbReference type="Gene3D" id="3.40.50.720">
    <property type="entry name" value="NAD(P)-binding Rossmann-like Domain"/>
    <property type="match status" value="1"/>
</dbReference>
<protein>
    <submittedName>
        <fullName evidence="3">Short chain dehydrogenase</fullName>
    </submittedName>
</protein>
<dbReference type="OrthoDB" id="9804774at2"/>
<name>A0A0R1RUD4_9LACO</name>
<dbReference type="InterPro" id="IPR050259">
    <property type="entry name" value="SDR"/>
</dbReference>
<dbReference type="STRING" id="1114972.FD35_GL001111"/>
<accession>A0A0R1RUD4</accession>
<dbReference type="eggNOG" id="COG1028">
    <property type="taxonomic scope" value="Bacteria"/>
</dbReference>
<comment type="caution">
    <text evidence="3">The sequence shown here is derived from an EMBL/GenBank/DDBJ whole genome shotgun (WGS) entry which is preliminary data.</text>
</comment>
<evidence type="ECO:0000313" key="3">
    <source>
        <dbReference type="EMBL" id="KRL56819.1"/>
    </source>
</evidence>
<evidence type="ECO:0000256" key="2">
    <source>
        <dbReference type="RuleBase" id="RU000363"/>
    </source>
</evidence>
<reference evidence="3 4" key="1">
    <citation type="journal article" date="2015" name="Genome Announc.">
        <title>Expanding the biotechnology potential of lactobacilli through comparative genomics of 213 strains and associated genera.</title>
        <authorList>
            <person name="Sun Z."/>
            <person name="Harris H.M."/>
            <person name="McCann A."/>
            <person name="Guo C."/>
            <person name="Argimon S."/>
            <person name="Zhang W."/>
            <person name="Yang X."/>
            <person name="Jeffery I.B."/>
            <person name="Cooney J.C."/>
            <person name="Kagawa T.F."/>
            <person name="Liu W."/>
            <person name="Song Y."/>
            <person name="Salvetti E."/>
            <person name="Wrobel A."/>
            <person name="Rasinkangas P."/>
            <person name="Parkhill J."/>
            <person name="Rea M.C."/>
            <person name="O'Sullivan O."/>
            <person name="Ritari J."/>
            <person name="Douillard F.P."/>
            <person name="Paul Ross R."/>
            <person name="Yang R."/>
            <person name="Briner A.E."/>
            <person name="Felis G.E."/>
            <person name="de Vos W.M."/>
            <person name="Barrangou R."/>
            <person name="Klaenhammer T.R."/>
            <person name="Caufield P.W."/>
            <person name="Cui Y."/>
            <person name="Zhang H."/>
            <person name="O'Toole P.W."/>
        </authorList>
    </citation>
    <scope>NUCLEOTIDE SEQUENCE [LARGE SCALE GENOMIC DNA]</scope>
    <source>
        <strain evidence="3 4">DSM 15814</strain>
    </source>
</reference>
<organism evidence="3 4">
    <name type="scientific">Furfurilactobacillus rossiae DSM 15814</name>
    <dbReference type="NCBI Taxonomy" id="1114972"/>
    <lineage>
        <taxon>Bacteria</taxon>
        <taxon>Bacillati</taxon>
        <taxon>Bacillota</taxon>
        <taxon>Bacilli</taxon>
        <taxon>Lactobacillales</taxon>
        <taxon>Lactobacillaceae</taxon>
        <taxon>Furfurilactobacillus</taxon>
    </lineage>
</organism>
<dbReference type="PATRIC" id="fig|1114972.6.peg.1126"/>
<dbReference type="PRINTS" id="PR00080">
    <property type="entry name" value="SDRFAMILY"/>
</dbReference>
<evidence type="ECO:0000256" key="1">
    <source>
        <dbReference type="ARBA" id="ARBA00006484"/>
    </source>
</evidence>
<keyword evidence="4" id="KW-1185">Reference proteome</keyword>
<gene>
    <name evidence="3" type="ORF">FD35_GL001111</name>
</gene>
<dbReference type="Pfam" id="PF00106">
    <property type="entry name" value="adh_short"/>
    <property type="match status" value="1"/>
</dbReference>